<dbReference type="SMART" id="SM00093">
    <property type="entry name" value="SERPIN"/>
    <property type="match status" value="1"/>
</dbReference>
<evidence type="ECO:0000313" key="4">
    <source>
        <dbReference type="EMBL" id="QEE15948.1"/>
    </source>
</evidence>
<dbReference type="KEGG" id="psyt:DSAG12_01775"/>
<sequence>MHKKVLPITIALLIVGAITTTTILLIFPYDPSNPPQLDDSGSTSRGIQEVVNANNQFAFDLYSKFIESEEGNVFYSPYSIFSTLAMTYEGAKGQTADEMKSVFYFPENDVLRPNFAAIYNDINGECESYELRTGNALWCQKDFPFQEDYISRVGTYYGGKVANLDFVNEPEISSQAINNFIENQTNGRIKGLIPPGAFGPLTKLVLTNAIYFKGSWDWEFDTSKTIENNFIITPEIIVETPMMHMSPDDKKFKYAGLDDLQILELPYKGDKISMLILLPRVDLNVIEPSLTVEKLNEYKNQTQETELGDIYLPKFEFDTKYNMEETLSSLGMPTAFSGTADFSGMTLAAHLYINKVIHQAYVKVDEEGTEATAATVVIMDYGINEPSQLVFNADHPFIFLIQEQETGNILFMGRVNDPTTE</sequence>
<dbReference type="OrthoDB" id="371710at2157"/>
<protein>
    <submittedName>
        <fullName evidence="4">Serpin family protein</fullName>
    </submittedName>
</protein>
<dbReference type="PANTHER" id="PTHR11461:SF211">
    <property type="entry name" value="GH10112P-RELATED"/>
    <property type="match status" value="1"/>
</dbReference>
<evidence type="ECO:0000313" key="5">
    <source>
        <dbReference type="Proteomes" id="UP000321408"/>
    </source>
</evidence>
<accession>A0A5B9D9K8</accession>
<dbReference type="RefSeq" id="WP_147662843.1">
    <property type="nucleotide sequence ID" value="NZ_CP042905.2"/>
</dbReference>
<feature type="transmembrane region" description="Helical" evidence="2">
    <location>
        <begin position="5"/>
        <end position="27"/>
    </location>
</feature>
<evidence type="ECO:0000259" key="3">
    <source>
        <dbReference type="SMART" id="SM00093"/>
    </source>
</evidence>
<dbReference type="InterPro" id="IPR023796">
    <property type="entry name" value="Serpin_dom"/>
</dbReference>
<evidence type="ECO:0000256" key="1">
    <source>
        <dbReference type="RuleBase" id="RU000411"/>
    </source>
</evidence>
<dbReference type="InterPro" id="IPR042178">
    <property type="entry name" value="Serpin_sf_1"/>
</dbReference>
<dbReference type="InterPro" id="IPR023795">
    <property type="entry name" value="Serpin_CS"/>
</dbReference>
<dbReference type="Gene3D" id="3.30.497.10">
    <property type="entry name" value="Antithrombin, subunit I, domain 2"/>
    <property type="match status" value="1"/>
</dbReference>
<dbReference type="GO" id="GO:0004867">
    <property type="term" value="F:serine-type endopeptidase inhibitor activity"/>
    <property type="evidence" value="ECO:0007669"/>
    <property type="project" value="InterPro"/>
</dbReference>
<dbReference type="CDD" id="cd19590">
    <property type="entry name" value="serpin_thermopin-like"/>
    <property type="match status" value="1"/>
</dbReference>
<dbReference type="AlphaFoldDB" id="A0A5B9D9K8"/>
<keyword evidence="2" id="KW-0472">Membrane</keyword>
<dbReference type="Pfam" id="PF00079">
    <property type="entry name" value="Serpin"/>
    <property type="match status" value="1"/>
</dbReference>
<gene>
    <name evidence="4" type="ORF">DSAG12_01775</name>
</gene>
<dbReference type="SUPFAM" id="SSF56574">
    <property type="entry name" value="Serpins"/>
    <property type="match status" value="1"/>
</dbReference>
<keyword evidence="5" id="KW-1185">Reference proteome</keyword>
<dbReference type="InterPro" id="IPR036186">
    <property type="entry name" value="Serpin_sf"/>
</dbReference>
<comment type="similarity">
    <text evidence="1">Belongs to the serpin family.</text>
</comment>
<name>A0A5B9D9K8_9ARCH</name>
<dbReference type="GeneID" id="41329768"/>
<dbReference type="Gene3D" id="2.30.39.10">
    <property type="entry name" value="Alpha-1-antitrypsin, domain 1"/>
    <property type="match status" value="1"/>
</dbReference>
<evidence type="ECO:0000256" key="2">
    <source>
        <dbReference type="SAM" id="Phobius"/>
    </source>
</evidence>
<keyword evidence="2" id="KW-0812">Transmembrane</keyword>
<dbReference type="Proteomes" id="UP000321408">
    <property type="component" value="Chromosome"/>
</dbReference>
<proteinExistence type="inferred from homology"/>
<dbReference type="GO" id="GO:0005615">
    <property type="term" value="C:extracellular space"/>
    <property type="evidence" value="ECO:0007669"/>
    <property type="project" value="InterPro"/>
</dbReference>
<dbReference type="InterPro" id="IPR042185">
    <property type="entry name" value="Serpin_sf_2"/>
</dbReference>
<dbReference type="PROSITE" id="PS00284">
    <property type="entry name" value="SERPIN"/>
    <property type="match status" value="1"/>
</dbReference>
<feature type="domain" description="Serpin" evidence="3">
    <location>
        <begin position="59"/>
        <end position="418"/>
    </location>
</feature>
<organism evidence="4 5">
    <name type="scientific">Promethearchaeum syntrophicum</name>
    <dbReference type="NCBI Taxonomy" id="2594042"/>
    <lineage>
        <taxon>Archaea</taxon>
        <taxon>Promethearchaeati</taxon>
        <taxon>Promethearchaeota</taxon>
        <taxon>Promethearchaeia</taxon>
        <taxon>Promethearchaeales</taxon>
        <taxon>Promethearchaeaceae</taxon>
        <taxon>Promethearchaeum</taxon>
    </lineage>
</organism>
<dbReference type="EMBL" id="CP042905">
    <property type="protein sequence ID" value="QEE15948.1"/>
    <property type="molecule type" value="Genomic_DNA"/>
</dbReference>
<dbReference type="PANTHER" id="PTHR11461">
    <property type="entry name" value="SERINE PROTEASE INHIBITOR, SERPIN"/>
    <property type="match status" value="1"/>
</dbReference>
<dbReference type="InterPro" id="IPR000215">
    <property type="entry name" value="Serpin_fam"/>
</dbReference>
<reference evidence="4 5" key="2">
    <citation type="journal article" date="2024" name="Int. J. Syst. Evol. Microbiol.">
        <title>Promethearchaeum syntrophicum gen. nov., sp. nov., an anaerobic, obligately syntrophic archaeon, the first isolate of the lineage 'Asgard' archaea, and proposal of the new archaeal phylum Promethearchaeota phyl. nov. and kingdom Promethearchaeati regn. nov.</title>
        <authorList>
            <person name="Imachi H."/>
            <person name="Nobu M.K."/>
            <person name="Kato S."/>
            <person name="Takaki Y."/>
            <person name="Miyazaki M."/>
            <person name="Miyata M."/>
            <person name="Ogawara M."/>
            <person name="Saito Y."/>
            <person name="Sakai S."/>
            <person name="Tahara Y.O."/>
            <person name="Takano Y."/>
            <person name="Tasumi E."/>
            <person name="Uematsu K."/>
            <person name="Yoshimura T."/>
            <person name="Itoh T."/>
            <person name="Ohkuma M."/>
            <person name="Takai K."/>
        </authorList>
    </citation>
    <scope>NUCLEOTIDE SEQUENCE [LARGE SCALE GENOMIC DNA]</scope>
    <source>
        <strain evidence="4 5">MK-D1</strain>
    </source>
</reference>
<reference evidence="4 5" key="1">
    <citation type="journal article" date="2020" name="Nature">
        <title>Isolation of an archaeon at the prokaryote-eukaryote interface.</title>
        <authorList>
            <person name="Imachi H."/>
            <person name="Nobu M.K."/>
            <person name="Nakahara N."/>
            <person name="Morono Y."/>
            <person name="Ogawara M."/>
            <person name="Takaki Y."/>
            <person name="Takano Y."/>
            <person name="Uematsu K."/>
            <person name="Ikuta T."/>
            <person name="Ito M."/>
            <person name="Matsui Y."/>
            <person name="Miyazaki M."/>
            <person name="Murata K."/>
            <person name="Saito Y."/>
            <person name="Sakai S."/>
            <person name="Song C."/>
            <person name="Tasumi E."/>
            <person name="Yamanaka Y."/>
            <person name="Yamaguchi T."/>
            <person name="Kamagata Y."/>
            <person name="Tamaki H."/>
            <person name="Takai K."/>
        </authorList>
    </citation>
    <scope>NUCLEOTIDE SEQUENCE [LARGE SCALE GENOMIC DNA]</scope>
    <source>
        <strain evidence="4 5">MK-D1</strain>
    </source>
</reference>
<keyword evidence="2" id="KW-1133">Transmembrane helix</keyword>